<organism evidence="2 3">
    <name type="scientific">Nephila pilipes</name>
    <name type="common">Giant wood spider</name>
    <name type="synonym">Nephila maculata</name>
    <dbReference type="NCBI Taxonomy" id="299642"/>
    <lineage>
        <taxon>Eukaryota</taxon>
        <taxon>Metazoa</taxon>
        <taxon>Ecdysozoa</taxon>
        <taxon>Arthropoda</taxon>
        <taxon>Chelicerata</taxon>
        <taxon>Arachnida</taxon>
        <taxon>Araneae</taxon>
        <taxon>Araneomorphae</taxon>
        <taxon>Entelegynae</taxon>
        <taxon>Araneoidea</taxon>
        <taxon>Nephilidae</taxon>
        <taxon>Nephila</taxon>
    </lineage>
</organism>
<protein>
    <submittedName>
        <fullName evidence="2">Uncharacterized protein</fullName>
    </submittedName>
</protein>
<name>A0A8X6QPS7_NEPPI</name>
<dbReference type="AlphaFoldDB" id="A0A8X6QPS7"/>
<proteinExistence type="predicted"/>
<comment type="caution">
    <text evidence="2">The sequence shown here is derived from an EMBL/GenBank/DDBJ whole genome shotgun (WGS) entry which is preliminary data.</text>
</comment>
<feature type="region of interest" description="Disordered" evidence="1">
    <location>
        <begin position="17"/>
        <end position="126"/>
    </location>
</feature>
<sequence>MGHFDFHLFSFLIQGNGTNPWTKSKNESTLSKTPVSGSLRWSPSPGSGFDYQRRELGPQRAHTGGMGHTHIRVKSRIPQESCLRGVQKQAVRRTRMKPSRTRTYQGPDDLMRSTSSAKQKEHHLHH</sequence>
<dbReference type="Proteomes" id="UP000887013">
    <property type="component" value="Unassembled WGS sequence"/>
</dbReference>
<dbReference type="EMBL" id="BMAW01033514">
    <property type="protein sequence ID" value="GFU30597.1"/>
    <property type="molecule type" value="Genomic_DNA"/>
</dbReference>
<evidence type="ECO:0000313" key="2">
    <source>
        <dbReference type="EMBL" id="GFU30597.1"/>
    </source>
</evidence>
<feature type="compositionally biased region" description="Polar residues" evidence="1">
    <location>
        <begin position="17"/>
        <end position="45"/>
    </location>
</feature>
<feature type="compositionally biased region" description="Basic residues" evidence="1">
    <location>
        <begin position="90"/>
        <end position="100"/>
    </location>
</feature>
<keyword evidence="3" id="KW-1185">Reference proteome</keyword>
<reference evidence="2" key="1">
    <citation type="submission" date="2020-08" db="EMBL/GenBank/DDBJ databases">
        <title>Multicomponent nature underlies the extraordinary mechanical properties of spider dragline silk.</title>
        <authorList>
            <person name="Kono N."/>
            <person name="Nakamura H."/>
            <person name="Mori M."/>
            <person name="Yoshida Y."/>
            <person name="Ohtoshi R."/>
            <person name="Malay A.D."/>
            <person name="Moran D.A.P."/>
            <person name="Tomita M."/>
            <person name="Numata K."/>
            <person name="Arakawa K."/>
        </authorList>
    </citation>
    <scope>NUCLEOTIDE SEQUENCE</scope>
</reference>
<evidence type="ECO:0000313" key="3">
    <source>
        <dbReference type="Proteomes" id="UP000887013"/>
    </source>
</evidence>
<evidence type="ECO:0000256" key="1">
    <source>
        <dbReference type="SAM" id="MobiDB-lite"/>
    </source>
</evidence>
<gene>
    <name evidence="2" type="ORF">NPIL_668121</name>
</gene>
<accession>A0A8X6QPS7</accession>